<keyword evidence="1" id="KW-0472">Membrane</keyword>
<gene>
    <name evidence="2" type="ORF">S01H1_29366</name>
</gene>
<feature type="transmembrane region" description="Helical" evidence="1">
    <location>
        <begin position="6"/>
        <end position="23"/>
    </location>
</feature>
<keyword evidence="1" id="KW-0812">Transmembrane</keyword>
<keyword evidence="1" id="KW-1133">Transmembrane helix</keyword>
<evidence type="ECO:0000313" key="2">
    <source>
        <dbReference type="EMBL" id="GAF89599.1"/>
    </source>
</evidence>
<reference evidence="2" key="1">
    <citation type="journal article" date="2014" name="Front. Microbiol.">
        <title>High frequency of phylogenetically diverse reductive dehalogenase-homologous genes in deep subseafloor sedimentary metagenomes.</title>
        <authorList>
            <person name="Kawai M."/>
            <person name="Futagami T."/>
            <person name="Toyoda A."/>
            <person name="Takaki Y."/>
            <person name="Nishi S."/>
            <person name="Hori S."/>
            <person name="Arai W."/>
            <person name="Tsubouchi T."/>
            <person name="Morono Y."/>
            <person name="Uchiyama I."/>
            <person name="Ito T."/>
            <person name="Fujiyama A."/>
            <person name="Inagaki F."/>
            <person name="Takami H."/>
        </authorList>
    </citation>
    <scope>NUCLEOTIDE SEQUENCE</scope>
    <source>
        <strain evidence="2">Expedition CK06-06</strain>
    </source>
</reference>
<comment type="caution">
    <text evidence="2">The sequence shown here is derived from an EMBL/GenBank/DDBJ whole genome shotgun (WGS) entry which is preliminary data.</text>
</comment>
<sequence>MNIIYLILFILIIVIILLIINCIKNKDKFNNLHKLNAYCINLKNKPQNFNFINNEWSNYLNINRFIALDNCTKSHRFLLNYIWRNKETLKFPIVIIEDDVYKLNNFDKYWNLILDVKNIDYITLDCFLIKISKNQNLNNNNFVLLDKHNQAGFIIYFKQFFDKFKSINHLNTYIKEPIDISLTHNKKIIKATPIEQI</sequence>
<evidence type="ECO:0000256" key="1">
    <source>
        <dbReference type="SAM" id="Phobius"/>
    </source>
</evidence>
<name>X0T8R6_9ZZZZ</name>
<organism evidence="2">
    <name type="scientific">marine sediment metagenome</name>
    <dbReference type="NCBI Taxonomy" id="412755"/>
    <lineage>
        <taxon>unclassified sequences</taxon>
        <taxon>metagenomes</taxon>
        <taxon>ecological metagenomes</taxon>
    </lineage>
</organism>
<protein>
    <submittedName>
        <fullName evidence="2">Uncharacterized protein</fullName>
    </submittedName>
</protein>
<proteinExistence type="predicted"/>
<feature type="non-terminal residue" evidence="2">
    <location>
        <position position="197"/>
    </location>
</feature>
<accession>X0T8R6</accession>
<dbReference type="AlphaFoldDB" id="X0T8R6"/>
<dbReference type="EMBL" id="BARS01017996">
    <property type="protein sequence ID" value="GAF89599.1"/>
    <property type="molecule type" value="Genomic_DNA"/>
</dbReference>